<dbReference type="STRING" id="1492898.SY85_18370"/>
<proteinExistence type="predicted"/>
<feature type="transmembrane region" description="Helical" evidence="1">
    <location>
        <begin position="66"/>
        <end position="84"/>
    </location>
</feature>
<keyword evidence="1" id="KW-0812">Transmembrane</keyword>
<dbReference type="AlphaFoldDB" id="A0A172TYT7"/>
<feature type="transmembrane region" description="Helical" evidence="1">
    <location>
        <begin position="27"/>
        <end position="46"/>
    </location>
</feature>
<gene>
    <name evidence="2" type="ORF">SY85_18370</name>
</gene>
<evidence type="ECO:0000313" key="3">
    <source>
        <dbReference type="Proteomes" id="UP000077177"/>
    </source>
</evidence>
<evidence type="ECO:0000256" key="1">
    <source>
        <dbReference type="SAM" id="Phobius"/>
    </source>
</evidence>
<keyword evidence="1" id="KW-0472">Membrane</keyword>
<name>A0A172TYT7_9BACT</name>
<keyword evidence="3" id="KW-1185">Reference proteome</keyword>
<dbReference type="Proteomes" id="UP000077177">
    <property type="component" value="Chromosome"/>
</dbReference>
<accession>A0A172TYT7</accession>
<keyword evidence="1" id="KW-1133">Transmembrane helix</keyword>
<dbReference type="EMBL" id="CP011390">
    <property type="protein sequence ID" value="ANE52166.1"/>
    <property type="molecule type" value="Genomic_DNA"/>
</dbReference>
<evidence type="ECO:0000313" key="2">
    <source>
        <dbReference type="EMBL" id="ANE52166.1"/>
    </source>
</evidence>
<protein>
    <submittedName>
        <fullName evidence="2">Uncharacterized protein</fullName>
    </submittedName>
</protein>
<reference evidence="3" key="1">
    <citation type="submission" date="2015-01" db="EMBL/GenBank/DDBJ databases">
        <title>Flavisolibacter sp./LCS9/ whole genome sequencing.</title>
        <authorList>
            <person name="Kim M.K."/>
            <person name="Srinivasan S."/>
            <person name="Lee J.-J."/>
        </authorList>
    </citation>
    <scope>NUCLEOTIDE SEQUENCE [LARGE SCALE GENOMIC DNA]</scope>
    <source>
        <strain evidence="3">LCS9</strain>
    </source>
</reference>
<sequence>MSNYNLEQEDGSESSDVGISHLRPTPLYGVFVCAIIIIIVAVILIIKNEVASGYLRTNKVGTITGPIAFILGILLGVFPLYYLVKMRRRHSKRV</sequence>
<reference evidence="2 3" key="2">
    <citation type="journal article" date="2016" name="Int. J. Syst. Evol. Microbiol.">
        <title>Flavisolibacter tropicus sp. nov., isolated from tropical soil.</title>
        <authorList>
            <person name="Lee J.J."/>
            <person name="Kang M.S."/>
            <person name="Kim G.S."/>
            <person name="Lee C.S."/>
            <person name="Lim S."/>
            <person name="Lee J."/>
            <person name="Roh S.H."/>
            <person name="Kang H."/>
            <person name="Ha J.M."/>
            <person name="Bae S."/>
            <person name="Jung H.Y."/>
            <person name="Kim M.K."/>
        </authorList>
    </citation>
    <scope>NUCLEOTIDE SEQUENCE [LARGE SCALE GENOMIC DNA]</scope>
    <source>
        <strain evidence="2 3">LCS9</strain>
    </source>
</reference>
<dbReference type="KEGG" id="fla:SY85_18370"/>
<organism evidence="2 3">
    <name type="scientific">Flavisolibacter tropicus</name>
    <dbReference type="NCBI Taxonomy" id="1492898"/>
    <lineage>
        <taxon>Bacteria</taxon>
        <taxon>Pseudomonadati</taxon>
        <taxon>Bacteroidota</taxon>
        <taxon>Chitinophagia</taxon>
        <taxon>Chitinophagales</taxon>
        <taxon>Chitinophagaceae</taxon>
        <taxon>Flavisolibacter</taxon>
    </lineage>
</organism>